<organism evidence="1 2">
    <name type="scientific">Pseudomonas poae</name>
    <dbReference type="NCBI Taxonomy" id="200451"/>
    <lineage>
        <taxon>Bacteria</taxon>
        <taxon>Pseudomonadati</taxon>
        <taxon>Pseudomonadota</taxon>
        <taxon>Gammaproteobacteria</taxon>
        <taxon>Pseudomonadales</taxon>
        <taxon>Pseudomonadaceae</taxon>
        <taxon>Pseudomonas</taxon>
    </lineage>
</organism>
<evidence type="ECO:0000313" key="1">
    <source>
        <dbReference type="EMBL" id="MCF5658151.1"/>
    </source>
</evidence>
<reference evidence="1" key="1">
    <citation type="submission" date="2019-11" db="EMBL/GenBank/DDBJ databases">
        <title>Epiphytic Pseudomonas syringae from cherry orchards.</title>
        <authorList>
            <person name="Hulin M.T."/>
        </authorList>
    </citation>
    <scope>NUCLEOTIDE SEQUENCE</scope>
    <source>
        <strain evidence="1">PA-2-1F</strain>
    </source>
</reference>
<name>A0AAP2S799_9PSED</name>
<gene>
    <name evidence="1" type="ORF">GIV46_24440</name>
</gene>
<evidence type="ECO:0000313" key="2">
    <source>
        <dbReference type="Proteomes" id="UP000814126"/>
    </source>
</evidence>
<dbReference type="AlphaFoldDB" id="A0AAP2S799"/>
<accession>A0AAP2S799</accession>
<dbReference type="EMBL" id="WJZX01000202">
    <property type="protein sequence ID" value="MCF5658151.1"/>
    <property type="molecule type" value="Genomic_DNA"/>
</dbReference>
<protein>
    <submittedName>
        <fullName evidence="1">Patatin-like phospholipase family protein</fullName>
    </submittedName>
</protein>
<comment type="caution">
    <text evidence="1">The sequence shown here is derived from an EMBL/GenBank/DDBJ whole genome shotgun (WGS) entry which is preliminary data.</text>
</comment>
<dbReference type="Proteomes" id="UP000814126">
    <property type="component" value="Unassembled WGS sequence"/>
</dbReference>
<proteinExistence type="predicted"/>
<feature type="non-terminal residue" evidence="1">
    <location>
        <position position="1"/>
    </location>
</feature>
<sequence length="48" mass="5174">TKTSGAGVLSYLLFEAGYCGELIELGRRDALAKREEITRFLGLPSISA</sequence>